<dbReference type="Gene3D" id="1.10.30.10">
    <property type="entry name" value="High mobility group box domain"/>
    <property type="match status" value="2"/>
</dbReference>
<evidence type="ECO:0000313" key="6">
    <source>
        <dbReference type="Proteomes" id="UP001178507"/>
    </source>
</evidence>
<dbReference type="SUPFAM" id="SSF47095">
    <property type="entry name" value="HMG-box"/>
    <property type="match status" value="2"/>
</dbReference>
<dbReference type="CDD" id="cd00084">
    <property type="entry name" value="HMG-box_SF"/>
    <property type="match status" value="1"/>
</dbReference>
<proteinExistence type="predicted"/>
<feature type="domain" description="HMG box" evidence="4">
    <location>
        <begin position="107"/>
        <end position="162"/>
    </location>
</feature>
<dbReference type="GO" id="GO:0003677">
    <property type="term" value="F:DNA binding"/>
    <property type="evidence" value="ECO:0007669"/>
    <property type="project" value="UniProtKB-UniRule"/>
</dbReference>
<dbReference type="PANTHER" id="PTHR48112">
    <property type="entry name" value="HIGH MOBILITY GROUP PROTEIN DSP1"/>
    <property type="match status" value="1"/>
</dbReference>
<dbReference type="InterPro" id="IPR036910">
    <property type="entry name" value="HMG_box_dom_sf"/>
</dbReference>
<comment type="caution">
    <text evidence="5">The sequence shown here is derived from an EMBL/GenBank/DDBJ whole genome shotgun (WGS) entry which is preliminary data.</text>
</comment>
<feature type="DNA-binding region" description="HMG box" evidence="2">
    <location>
        <begin position="1"/>
        <end position="62"/>
    </location>
</feature>
<keyword evidence="1 2" id="KW-0238">DNA-binding</keyword>
<reference evidence="5" key="1">
    <citation type="submission" date="2023-08" db="EMBL/GenBank/DDBJ databases">
        <authorList>
            <person name="Chen Y."/>
            <person name="Shah S."/>
            <person name="Dougan E. K."/>
            <person name="Thang M."/>
            <person name="Chan C."/>
        </authorList>
    </citation>
    <scope>NUCLEOTIDE SEQUENCE</scope>
</reference>
<feature type="domain" description="HMG box" evidence="4">
    <location>
        <begin position="1"/>
        <end position="62"/>
    </location>
</feature>
<dbReference type="Pfam" id="PF00505">
    <property type="entry name" value="HMG_box"/>
    <property type="match status" value="2"/>
</dbReference>
<feature type="compositionally biased region" description="Basic residues" evidence="3">
    <location>
        <begin position="216"/>
        <end position="225"/>
    </location>
</feature>
<evidence type="ECO:0000256" key="3">
    <source>
        <dbReference type="SAM" id="MobiDB-lite"/>
    </source>
</evidence>
<feature type="DNA-binding region" description="HMG box" evidence="2">
    <location>
        <begin position="107"/>
        <end position="162"/>
    </location>
</feature>
<dbReference type="GO" id="GO:0005634">
    <property type="term" value="C:nucleus"/>
    <property type="evidence" value="ECO:0007669"/>
    <property type="project" value="UniProtKB-UniRule"/>
</dbReference>
<evidence type="ECO:0000256" key="2">
    <source>
        <dbReference type="PROSITE-ProRule" id="PRU00267"/>
    </source>
</evidence>
<feature type="compositionally biased region" description="Basic and acidic residues" evidence="3">
    <location>
        <begin position="179"/>
        <end position="215"/>
    </location>
</feature>
<feature type="region of interest" description="Disordered" evidence="3">
    <location>
        <begin position="164"/>
        <end position="234"/>
    </location>
</feature>
<evidence type="ECO:0000256" key="1">
    <source>
        <dbReference type="ARBA" id="ARBA00023125"/>
    </source>
</evidence>
<gene>
    <name evidence="5" type="ORF">EVOR1521_LOCUS6884</name>
</gene>
<dbReference type="EMBL" id="CAUJNA010000532">
    <property type="protein sequence ID" value="CAJ1378315.1"/>
    <property type="molecule type" value="Genomic_DNA"/>
</dbReference>
<dbReference type="Proteomes" id="UP001178507">
    <property type="component" value="Unassembled WGS sequence"/>
</dbReference>
<accession>A0AA36MSC9</accession>
<protein>
    <recommendedName>
        <fullName evidence="4">HMG box domain-containing protein</fullName>
    </recommendedName>
</protein>
<sequence length="293" mass="32390">MLPFLAEKRPELMKETQGQPITAVTKLASERFKALGDEERAAYQKKYEEAKAKFEEDMKAFLEAGGEKKARKTKGSKGAEKLKRKKDCTRRIEAGCPDSHELWQVLQNRSAFADQCKGQPVTAVTKLASEKWKALSEEEKKVFEEEYQTKKAAYEEAMKSYVPLPSAEAEEPPAKKARMSKEQKEAAKEAAKEAKESSKKEKQEAKAKQTKEKAKAKAVKPKAKGKPATSTPEVELQATVAAKAEKVGLKDQLMKLVARDDIKASGKSQTAALKALEESNGLIHPARRALLGA</sequence>
<evidence type="ECO:0000259" key="4">
    <source>
        <dbReference type="PROSITE" id="PS50118"/>
    </source>
</evidence>
<evidence type="ECO:0000313" key="5">
    <source>
        <dbReference type="EMBL" id="CAJ1378315.1"/>
    </source>
</evidence>
<keyword evidence="6" id="KW-1185">Reference proteome</keyword>
<dbReference type="InterPro" id="IPR050342">
    <property type="entry name" value="HMGB"/>
</dbReference>
<keyword evidence="2" id="KW-0539">Nucleus</keyword>
<organism evidence="5 6">
    <name type="scientific">Effrenium voratum</name>
    <dbReference type="NCBI Taxonomy" id="2562239"/>
    <lineage>
        <taxon>Eukaryota</taxon>
        <taxon>Sar</taxon>
        <taxon>Alveolata</taxon>
        <taxon>Dinophyceae</taxon>
        <taxon>Suessiales</taxon>
        <taxon>Symbiodiniaceae</taxon>
        <taxon>Effrenium</taxon>
    </lineage>
</organism>
<dbReference type="AlphaFoldDB" id="A0AA36MSC9"/>
<dbReference type="InterPro" id="IPR009071">
    <property type="entry name" value="HMG_box_dom"/>
</dbReference>
<name>A0AA36MSC9_9DINO</name>
<dbReference type="SMART" id="SM00398">
    <property type="entry name" value="HMG"/>
    <property type="match status" value="2"/>
</dbReference>
<dbReference type="PROSITE" id="PS50118">
    <property type="entry name" value="HMG_BOX_2"/>
    <property type="match status" value="2"/>
</dbReference>